<gene>
    <name evidence="2" type="ORF">EVA_22017</name>
</gene>
<proteinExistence type="predicted"/>
<protein>
    <submittedName>
        <fullName evidence="2">Uncharacterized protein</fullName>
    </submittedName>
</protein>
<name>J9F4P9_9ZZZZ</name>
<dbReference type="AlphaFoldDB" id="J9F4P9"/>
<evidence type="ECO:0000256" key="1">
    <source>
        <dbReference type="SAM" id="MobiDB-lite"/>
    </source>
</evidence>
<dbReference type="EMBL" id="AMCI01009198">
    <property type="protein sequence ID" value="EJW89876.1"/>
    <property type="molecule type" value="Genomic_DNA"/>
</dbReference>
<feature type="non-terminal residue" evidence="2">
    <location>
        <position position="1"/>
    </location>
</feature>
<comment type="caution">
    <text evidence="2">The sequence shown here is derived from an EMBL/GenBank/DDBJ whole genome shotgun (WGS) entry which is preliminary data.</text>
</comment>
<accession>J9F4P9</accession>
<evidence type="ECO:0000313" key="2">
    <source>
        <dbReference type="EMBL" id="EJW89876.1"/>
    </source>
</evidence>
<organism evidence="2">
    <name type="scientific">gut metagenome</name>
    <dbReference type="NCBI Taxonomy" id="749906"/>
    <lineage>
        <taxon>unclassified sequences</taxon>
        <taxon>metagenomes</taxon>
        <taxon>organismal metagenomes</taxon>
    </lineage>
</organism>
<reference evidence="2" key="1">
    <citation type="journal article" date="2012" name="PLoS ONE">
        <title>Gene sets for utilization of primary and secondary nutrition supplies in the distal gut of endangered iberian lynx.</title>
        <authorList>
            <person name="Alcaide M."/>
            <person name="Messina E."/>
            <person name="Richter M."/>
            <person name="Bargiela R."/>
            <person name="Peplies J."/>
            <person name="Huws S.A."/>
            <person name="Newbold C.J."/>
            <person name="Golyshin P.N."/>
            <person name="Simon M.A."/>
            <person name="Lopez G."/>
            <person name="Yakimov M.M."/>
            <person name="Ferrer M."/>
        </authorList>
    </citation>
    <scope>NUCLEOTIDE SEQUENCE</scope>
</reference>
<feature type="region of interest" description="Disordered" evidence="1">
    <location>
        <begin position="1"/>
        <end position="20"/>
    </location>
</feature>
<sequence length="20" mass="2225">EKQQGFTSFDSVVSPNVNEI</sequence>